<dbReference type="InterPro" id="IPR012967">
    <property type="entry name" value="COMT_dimerisation"/>
</dbReference>
<dbReference type="Pfam" id="PF08100">
    <property type="entry name" value="Dimerisation"/>
    <property type="match status" value="1"/>
</dbReference>
<dbReference type="Proteomes" id="UP000007879">
    <property type="component" value="Unassembled WGS sequence"/>
</dbReference>
<name>A0AAN0JYP1_AMPQE</name>
<dbReference type="RefSeq" id="XP_019862342.1">
    <property type="nucleotide sequence ID" value="XM_020006783.1"/>
</dbReference>
<organism evidence="2 3">
    <name type="scientific">Amphimedon queenslandica</name>
    <name type="common">Sponge</name>
    <dbReference type="NCBI Taxonomy" id="400682"/>
    <lineage>
        <taxon>Eukaryota</taxon>
        <taxon>Metazoa</taxon>
        <taxon>Porifera</taxon>
        <taxon>Demospongiae</taxon>
        <taxon>Heteroscleromorpha</taxon>
        <taxon>Haplosclerida</taxon>
        <taxon>Niphatidae</taxon>
        <taxon>Amphimedon</taxon>
    </lineage>
</organism>
<dbReference type="InterPro" id="IPR036388">
    <property type="entry name" value="WH-like_DNA-bd_sf"/>
</dbReference>
<proteinExistence type="predicted"/>
<evidence type="ECO:0000313" key="2">
    <source>
        <dbReference type="EnsemblMetazoa" id="XP_019862342.1"/>
    </source>
</evidence>
<dbReference type="EnsemblMetazoa" id="XM_020006783.1">
    <property type="protein sequence ID" value="XP_019862342.1"/>
    <property type="gene ID" value="LOC109590946"/>
</dbReference>
<dbReference type="InterPro" id="IPR036390">
    <property type="entry name" value="WH_DNA-bd_sf"/>
</dbReference>
<dbReference type="GO" id="GO:0046983">
    <property type="term" value="F:protein dimerization activity"/>
    <property type="evidence" value="ECO:0007669"/>
    <property type="project" value="InterPro"/>
</dbReference>
<reference evidence="3" key="1">
    <citation type="journal article" date="2010" name="Nature">
        <title>The Amphimedon queenslandica genome and the evolution of animal complexity.</title>
        <authorList>
            <person name="Srivastava M."/>
            <person name="Simakov O."/>
            <person name="Chapman J."/>
            <person name="Fahey B."/>
            <person name="Gauthier M.E."/>
            <person name="Mitros T."/>
            <person name="Richards G.S."/>
            <person name="Conaco C."/>
            <person name="Dacre M."/>
            <person name="Hellsten U."/>
            <person name="Larroux C."/>
            <person name="Putnam N.H."/>
            <person name="Stanke M."/>
            <person name="Adamska M."/>
            <person name="Darling A."/>
            <person name="Degnan S.M."/>
            <person name="Oakley T.H."/>
            <person name="Plachetzki D.C."/>
            <person name="Zhai Y."/>
            <person name="Adamski M."/>
            <person name="Calcino A."/>
            <person name="Cummins S.F."/>
            <person name="Goodstein D.M."/>
            <person name="Harris C."/>
            <person name="Jackson D.J."/>
            <person name="Leys S.P."/>
            <person name="Shu S."/>
            <person name="Woodcroft B.J."/>
            <person name="Vervoort M."/>
            <person name="Kosik K.S."/>
            <person name="Manning G."/>
            <person name="Degnan B.M."/>
            <person name="Rokhsar D.S."/>
        </authorList>
    </citation>
    <scope>NUCLEOTIDE SEQUENCE [LARGE SCALE GENOMIC DNA]</scope>
</reference>
<protein>
    <recommendedName>
        <fullName evidence="1">O-methyltransferase dimerisation domain-containing protein</fullName>
    </recommendedName>
</protein>
<reference evidence="2" key="2">
    <citation type="submission" date="2024-06" db="UniProtKB">
        <authorList>
            <consortium name="EnsemblMetazoa"/>
        </authorList>
    </citation>
    <scope>IDENTIFICATION</scope>
</reference>
<dbReference type="SUPFAM" id="SSF46785">
    <property type="entry name" value="Winged helix' DNA-binding domain"/>
    <property type="match status" value="1"/>
</dbReference>
<evidence type="ECO:0000259" key="1">
    <source>
        <dbReference type="Pfam" id="PF08100"/>
    </source>
</evidence>
<dbReference type="Gene3D" id="1.10.10.10">
    <property type="entry name" value="Winged helix-like DNA-binding domain superfamily/Winged helix DNA-binding domain"/>
    <property type="match status" value="1"/>
</dbReference>
<dbReference type="KEGG" id="aqu:109590946"/>
<accession>A0AAN0JYP1</accession>
<evidence type="ECO:0000313" key="3">
    <source>
        <dbReference type="Proteomes" id="UP000007879"/>
    </source>
</evidence>
<feature type="domain" description="O-methyltransferase dimerisation" evidence="1">
    <location>
        <begin position="3"/>
        <end position="80"/>
    </location>
</feature>
<dbReference type="AlphaFoldDB" id="A0AAN0JYP1"/>
<dbReference type="GeneID" id="109590946"/>
<sequence>MTTALQHIESRALYMITTLNIPDTIEKADRPLSCEEIKTIIDEEMGYDPLDTSYLCHILHAAHFDLLSETSDDKYSLTPSVSTSLLTILRVLRDLLNYTQVMSH</sequence>
<keyword evidence="3" id="KW-1185">Reference proteome</keyword>